<evidence type="ECO:0000256" key="2">
    <source>
        <dbReference type="ARBA" id="ARBA00004445"/>
    </source>
</evidence>
<evidence type="ECO:0000256" key="12">
    <source>
        <dbReference type="ARBA" id="ARBA00047776"/>
    </source>
</evidence>
<dbReference type="FunFam" id="3.40.50.80:FF:000008">
    <property type="entry name" value="Ferredoxin--NADP reductase, chloroplastic"/>
    <property type="match status" value="1"/>
</dbReference>
<protein>
    <recommendedName>
        <fullName evidence="5">Ferredoxin--NADP reductase</fullName>
        <ecNumber evidence="4">1.18.1.2</ecNumber>
    </recommendedName>
</protein>
<dbReference type="PRINTS" id="PR00371">
    <property type="entry name" value="FPNCR"/>
</dbReference>
<proteinExistence type="inferred from homology"/>
<dbReference type="SUPFAM" id="SSF63380">
    <property type="entry name" value="Riboflavin synthase domain-like"/>
    <property type="match status" value="1"/>
</dbReference>
<dbReference type="GO" id="GO:0004324">
    <property type="term" value="F:ferredoxin-NADP+ reductase activity"/>
    <property type="evidence" value="ECO:0007669"/>
    <property type="project" value="UniProtKB-EC"/>
</dbReference>
<dbReference type="Pfam" id="PF00175">
    <property type="entry name" value="NAD_binding_1"/>
    <property type="match status" value="1"/>
</dbReference>
<dbReference type="PIRSF" id="PIRSF000361">
    <property type="entry name" value="Frd-NADP+_RD"/>
    <property type="match status" value="1"/>
</dbReference>
<evidence type="ECO:0000259" key="15">
    <source>
        <dbReference type="PROSITE" id="PS51384"/>
    </source>
</evidence>
<dbReference type="GO" id="GO:0030089">
    <property type="term" value="C:phycobilisome"/>
    <property type="evidence" value="ECO:0007669"/>
    <property type="project" value="UniProtKB-KW"/>
</dbReference>
<dbReference type="Proteomes" id="UP000177583">
    <property type="component" value="Unassembled WGS sequence"/>
</dbReference>
<feature type="binding site" evidence="14">
    <location>
        <position position="100"/>
    </location>
    <ligand>
        <name>NADP(+)</name>
        <dbReference type="ChEBI" id="CHEBI:58349"/>
    </ligand>
</feature>
<evidence type="ECO:0000256" key="3">
    <source>
        <dbReference type="ARBA" id="ARBA00008312"/>
    </source>
</evidence>
<evidence type="ECO:0000256" key="8">
    <source>
        <dbReference type="ARBA" id="ARBA00022738"/>
    </source>
</evidence>
<keyword evidence="6" id="KW-0042">Antenna complex</keyword>
<dbReference type="InterPro" id="IPR001433">
    <property type="entry name" value="OxRdtase_FAD/NAD-bd"/>
</dbReference>
<evidence type="ECO:0000256" key="5">
    <source>
        <dbReference type="ARBA" id="ARBA00013903"/>
    </source>
</evidence>
<dbReference type="PANTHER" id="PTHR43314">
    <property type="match status" value="1"/>
</dbReference>
<dbReference type="InterPro" id="IPR039261">
    <property type="entry name" value="FNR_nucleotide-bd"/>
</dbReference>
<evidence type="ECO:0000313" key="17">
    <source>
        <dbReference type="Proteomes" id="UP000177583"/>
    </source>
</evidence>
<dbReference type="InterPro" id="IPR015701">
    <property type="entry name" value="FNR"/>
</dbReference>
<accession>A0A1F6H2U3</accession>
<evidence type="ECO:0000256" key="14">
    <source>
        <dbReference type="PIRSR" id="PIRSR000361-1"/>
    </source>
</evidence>
<feature type="binding site" evidence="14">
    <location>
        <position position="296"/>
    </location>
    <ligand>
        <name>NADP(+)</name>
        <dbReference type="ChEBI" id="CHEBI:58349"/>
    </ligand>
</feature>
<keyword evidence="7 13" id="KW-0285">Flavoprotein</keyword>
<keyword evidence="11 13" id="KW-0560">Oxidoreductase</keyword>
<evidence type="ECO:0000256" key="13">
    <source>
        <dbReference type="PIRNR" id="PIRNR000361"/>
    </source>
</evidence>
<evidence type="ECO:0000256" key="7">
    <source>
        <dbReference type="ARBA" id="ARBA00022630"/>
    </source>
</evidence>
<dbReference type="InterPro" id="IPR001709">
    <property type="entry name" value="Flavoprot_Pyr_Nucl_cyt_Rdtase"/>
</dbReference>
<dbReference type="Gene3D" id="3.40.50.80">
    <property type="entry name" value="Nucleotide-binding domain of ferredoxin-NADP reductase (FNR) module"/>
    <property type="match status" value="1"/>
</dbReference>
<evidence type="ECO:0000256" key="1">
    <source>
        <dbReference type="ARBA" id="ARBA00001974"/>
    </source>
</evidence>
<sequence>MELITKVIPTPGTVYKPSDPFLAQVIENTRLTPKDSADDIHNIVLDLSRSEIAYLEGQSVGILPPGVDEDGKKHRVRLYSIASSRVGDDGTSKTVTLCVKRVVFTDEATGQEVRGVASNHICDAKVGEDLALTGPTGRKFLLPQDDQVNLIMVAVGTGIAPFRAFIKYIFHERGSWGGKISLFFGAKTGFETLYMNQENNDIGQYYTKETFQAFQALSRQEKTSTGERVYVQHKIAEQRESLWPGLKAGKSVVYLCGLKGMEAGVDKVFGSWAEQDGMDWEAYKEELKATGRWNVEVY</sequence>
<dbReference type="EC" id="1.18.1.2" evidence="4"/>
<evidence type="ECO:0000313" key="16">
    <source>
        <dbReference type="EMBL" id="OGH04699.1"/>
    </source>
</evidence>
<feature type="binding site" evidence="14">
    <location>
        <position position="157"/>
    </location>
    <ligand>
        <name>NADP(+)</name>
        <dbReference type="ChEBI" id="CHEBI:58349"/>
    </ligand>
</feature>
<comment type="caution">
    <text evidence="16">The sequence shown here is derived from an EMBL/GenBank/DDBJ whole genome shotgun (WGS) entry which is preliminary data.</text>
</comment>
<evidence type="ECO:0000256" key="11">
    <source>
        <dbReference type="ARBA" id="ARBA00023002"/>
    </source>
</evidence>
<dbReference type="SUPFAM" id="SSF52343">
    <property type="entry name" value="Ferredoxin reductase-like, C-terminal NADP-linked domain"/>
    <property type="match status" value="1"/>
</dbReference>
<comment type="similarity">
    <text evidence="3">Belongs to the ferredoxin--NADP reductase type 1 family.</text>
</comment>
<keyword evidence="8" id="KW-0605">Phycobilisome</keyword>
<dbReference type="InterPro" id="IPR017927">
    <property type="entry name" value="FAD-bd_FR_type"/>
</dbReference>
<dbReference type="GO" id="GO:0031676">
    <property type="term" value="C:plasma membrane-derived thylakoid membrane"/>
    <property type="evidence" value="ECO:0007669"/>
    <property type="project" value="UniProtKB-SubCell"/>
</dbReference>
<feature type="binding site" evidence="14">
    <location>
        <begin position="257"/>
        <end position="258"/>
    </location>
    <ligand>
        <name>NADP(+)</name>
        <dbReference type="ChEBI" id="CHEBI:58349"/>
    </ligand>
</feature>
<comment type="cofactor">
    <cofactor evidence="1">
        <name>FAD</name>
        <dbReference type="ChEBI" id="CHEBI:57692"/>
    </cofactor>
</comment>
<organism evidence="16 17">
    <name type="scientific">Candidatus Lambdaproteobacteria bacterium RIFOXYD2_FULL_56_26</name>
    <dbReference type="NCBI Taxonomy" id="1817773"/>
    <lineage>
        <taxon>Bacteria</taxon>
        <taxon>Pseudomonadati</taxon>
        <taxon>Pseudomonadota</taxon>
        <taxon>Candidatus Lambdaproteobacteria</taxon>
    </lineage>
</organism>
<feature type="domain" description="FAD-binding FR-type" evidence="15">
    <location>
        <begin position="18"/>
        <end position="142"/>
    </location>
</feature>
<evidence type="ECO:0000256" key="10">
    <source>
        <dbReference type="ARBA" id="ARBA00022857"/>
    </source>
</evidence>
<feature type="binding site" evidence="14">
    <location>
        <position position="80"/>
    </location>
    <ligand>
        <name>NADP(+)</name>
        <dbReference type="ChEBI" id="CHEBI:58349"/>
    </ligand>
</feature>
<dbReference type="InterPro" id="IPR017938">
    <property type="entry name" value="Riboflavin_synthase-like_b-brl"/>
</dbReference>
<dbReference type="PROSITE" id="PS51384">
    <property type="entry name" value="FAD_FR"/>
    <property type="match status" value="1"/>
</dbReference>
<dbReference type="EMBL" id="MFNF01000001">
    <property type="protein sequence ID" value="OGH04699.1"/>
    <property type="molecule type" value="Genomic_DNA"/>
</dbReference>
<dbReference type="Gene3D" id="2.40.30.10">
    <property type="entry name" value="Translation factors"/>
    <property type="match status" value="1"/>
</dbReference>
<evidence type="ECO:0000256" key="9">
    <source>
        <dbReference type="ARBA" id="ARBA00022827"/>
    </source>
</evidence>
<dbReference type="AlphaFoldDB" id="A0A1F6H2U3"/>
<gene>
    <name evidence="16" type="ORF">A2557_06840</name>
</gene>
<keyword evidence="10 13" id="KW-0521">NADP</keyword>
<comment type="catalytic activity">
    <reaction evidence="12">
        <text>2 reduced [2Fe-2S]-[ferredoxin] + NADP(+) + H(+) = 2 oxidized [2Fe-2S]-[ferredoxin] + NADPH</text>
        <dbReference type="Rhea" id="RHEA:20125"/>
        <dbReference type="Rhea" id="RHEA-COMP:10000"/>
        <dbReference type="Rhea" id="RHEA-COMP:10001"/>
        <dbReference type="ChEBI" id="CHEBI:15378"/>
        <dbReference type="ChEBI" id="CHEBI:33737"/>
        <dbReference type="ChEBI" id="CHEBI:33738"/>
        <dbReference type="ChEBI" id="CHEBI:57783"/>
        <dbReference type="ChEBI" id="CHEBI:58349"/>
        <dbReference type="EC" id="1.18.1.2"/>
    </reaction>
</comment>
<evidence type="ECO:0000256" key="4">
    <source>
        <dbReference type="ARBA" id="ARBA00013223"/>
    </source>
</evidence>
<feature type="binding site" evidence="14">
    <location>
        <begin position="218"/>
        <end position="219"/>
    </location>
    <ligand>
        <name>NADP(+)</name>
        <dbReference type="ChEBI" id="CHEBI:58349"/>
    </ligand>
</feature>
<keyword evidence="9 13" id="KW-0274">FAD</keyword>
<comment type="subcellular location">
    <subcellularLocation>
        <location evidence="2">Cellular thylakoid membrane</location>
        <topology evidence="2">Peripheral membrane protein</topology>
        <orientation evidence="2">Cytoplasmic side</orientation>
    </subcellularLocation>
</comment>
<reference evidence="16 17" key="1">
    <citation type="journal article" date="2016" name="Nat. Commun.">
        <title>Thousands of microbial genomes shed light on interconnected biogeochemical processes in an aquifer system.</title>
        <authorList>
            <person name="Anantharaman K."/>
            <person name="Brown C.T."/>
            <person name="Hug L.A."/>
            <person name="Sharon I."/>
            <person name="Castelle C.J."/>
            <person name="Probst A.J."/>
            <person name="Thomas B.C."/>
            <person name="Singh A."/>
            <person name="Wilkins M.J."/>
            <person name="Karaoz U."/>
            <person name="Brodie E.L."/>
            <person name="Williams K.H."/>
            <person name="Hubbard S.S."/>
            <person name="Banfield J.F."/>
        </authorList>
    </citation>
    <scope>NUCLEOTIDE SEQUENCE [LARGE SCALE GENOMIC DNA]</scope>
</reference>
<name>A0A1F6H2U3_9PROT</name>
<evidence type="ECO:0000256" key="6">
    <source>
        <dbReference type="ARBA" id="ARBA00022549"/>
    </source>
</evidence>